<sequence length="160" mass="18144">MTSSPTASPFDWPPRRTALPSRHWPILFDAKIFDCQIIGGIFLLLPLLPPPRSLPALQIQIMPPHLQHLCRHQAVQRLSDNQQQLQSANSDLICPCQFQCRCQFSISRRRNRSLPSMAAKRPLPTLCPGIPVRPRGMSKTHPVVIAIDCLLPTLRRNYKS</sequence>
<proteinExistence type="predicted"/>
<protein>
    <submittedName>
        <fullName evidence="2">Uncharacterized protein</fullName>
    </submittedName>
</protein>
<accession>A0A1I8JEF8</accession>
<evidence type="ECO:0000313" key="2">
    <source>
        <dbReference type="WBParaSite" id="maker-uti_cns_0046867-snap-gene-0.3-mRNA-1"/>
    </source>
</evidence>
<reference evidence="2" key="1">
    <citation type="submission" date="2016-11" db="UniProtKB">
        <authorList>
            <consortium name="WormBaseParasite"/>
        </authorList>
    </citation>
    <scope>IDENTIFICATION</scope>
</reference>
<dbReference type="AlphaFoldDB" id="A0A1I8JEF8"/>
<dbReference type="WBParaSite" id="maker-uti_cns_0046867-snap-gene-0.3-mRNA-1">
    <property type="protein sequence ID" value="maker-uti_cns_0046867-snap-gene-0.3-mRNA-1"/>
    <property type="gene ID" value="maker-uti_cns_0046867-snap-gene-0.3"/>
</dbReference>
<keyword evidence="1" id="KW-1185">Reference proteome</keyword>
<dbReference type="Proteomes" id="UP000095280">
    <property type="component" value="Unplaced"/>
</dbReference>
<evidence type="ECO:0000313" key="1">
    <source>
        <dbReference type="Proteomes" id="UP000095280"/>
    </source>
</evidence>
<name>A0A1I8JEF8_9PLAT</name>
<organism evidence="1 2">
    <name type="scientific">Macrostomum lignano</name>
    <dbReference type="NCBI Taxonomy" id="282301"/>
    <lineage>
        <taxon>Eukaryota</taxon>
        <taxon>Metazoa</taxon>
        <taxon>Spiralia</taxon>
        <taxon>Lophotrochozoa</taxon>
        <taxon>Platyhelminthes</taxon>
        <taxon>Rhabditophora</taxon>
        <taxon>Macrostomorpha</taxon>
        <taxon>Macrostomida</taxon>
        <taxon>Macrostomidae</taxon>
        <taxon>Macrostomum</taxon>
    </lineage>
</organism>